<gene>
    <name evidence="3" type="ORF">J2W25_004361</name>
</gene>
<evidence type="ECO:0000259" key="2">
    <source>
        <dbReference type="Pfam" id="PF00326"/>
    </source>
</evidence>
<dbReference type="EMBL" id="JAUSRR010000007">
    <property type="protein sequence ID" value="MDP9925318.1"/>
    <property type="molecule type" value="Genomic_DNA"/>
</dbReference>
<reference evidence="3" key="1">
    <citation type="submission" date="2023-07" db="EMBL/GenBank/DDBJ databases">
        <title>Sorghum-associated microbial communities from plants grown in Nebraska, USA.</title>
        <authorList>
            <person name="Schachtman D."/>
        </authorList>
    </citation>
    <scope>NUCLEOTIDE SEQUENCE</scope>
    <source>
        <strain evidence="3">DS2795</strain>
    </source>
</reference>
<dbReference type="InterPro" id="IPR029058">
    <property type="entry name" value="AB_hydrolase_fold"/>
</dbReference>
<dbReference type="GO" id="GO:0006508">
    <property type="term" value="P:proteolysis"/>
    <property type="evidence" value="ECO:0007669"/>
    <property type="project" value="InterPro"/>
</dbReference>
<comment type="caution">
    <text evidence="3">The sequence shown here is derived from an EMBL/GenBank/DDBJ whole genome shotgun (WGS) entry which is preliminary data.</text>
</comment>
<feature type="region of interest" description="Disordered" evidence="1">
    <location>
        <begin position="46"/>
        <end position="70"/>
    </location>
</feature>
<name>A0AAW8E0A8_9BURK</name>
<accession>A0AAW8E0A8</accession>
<organism evidence="3 4">
    <name type="scientific">Variovorax boronicumulans</name>
    <dbReference type="NCBI Taxonomy" id="436515"/>
    <lineage>
        <taxon>Bacteria</taxon>
        <taxon>Pseudomonadati</taxon>
        <taxon>Pseudomonadota</taxon>
        <taxon>Betaproteobacteria</taxon>
        <taxon>Burkholderiales</taxon>
        <taxon>Comamonadaceae</taxon>
        <taxon>Variovorax</taxon>
    </lineage>
</organism>
<dbReference type="Pfam" id="PF00326">
    <property type="entry name" value="Peptidase_S9"/>
    <property type="match status" value="1"/>
</dbReference>
<feature type="domain" description="Peptidase S9 prolyl oligopeptidase catalytic" evidence="2">
    <location>
        <begin position="174"/>
        <end position="271"/>
    </location>
</feature>
<dbReference type="InterPro" id="IPR005152">
    <property type="entry name" value="Lipase_secreted"/>
</dbReference>
<proteinExistence type="predicted"/>
<evidence type="ECO:0000313" key="3">
    <source>
        <dbReference type="EMBL" id="MDP9925318.1"/>
    </source>
</evidence>
<dbReference type="Gene3D" id="3.40.50.1820">
    <property type="entry name" value="alpha/beta hydrolase"/>
    <property type="match status" value="2"/>
</dbReference>
<dbReference type="GO" id="GO:0016042">
    <property type="term" value="P:lipid catabolic process"/>
    <property type="evidence" value="ECO:0007669"/>
    <property type="project" value="InterPro"/>
</dbReference>
<evidence type="ECO:0000256" key="1">
    <source>
        <dbReference type="SAM" id="MobiDB-lite"/>
    </source>
</evidence>
<dbReference type="GO" id="GO:0004806">
    <property type="term" value="F:triacylglycerol lipase activity"/>
    <property type="evidence" value="ECO:0007669"/>
    <property type="project" value="InterPro"/>
</dbReference>
<dbReference type="SUPFAM" id="SSF53474">
    <property type="entry name" value="alpha/beta-Hydrolases"/>
    <property type="match status" value="1"/>
</dbReference>
<dbReference type="PANTHER" id="PTHR34853:SF1">
    <property type="entry name" value="LIPASE 5"/>
    <property type="match status" value="1"/>
</dbReference>
<dbReference type="PANTHER" id="PTHR34853">
    <property type="match status" value="1"/>
</dbReference>
<evidence type="ECO:0000313" key="4">
    <source>
        <dbReference type="Proteomes" id="UP001244295"/>
    </source>
</evidence>
<dbReference type="AlphaFoldDB" id="A0AAW8E0A8"/>
<sequence length="535" mass="54828">MTLQHPRHSQPSSFPARRVTAAATLAGATLLLAACGGGGGGGGIGIGFPPPGGGSDTGRGSVVTSPPEQGTKLTADQFRASLQASDQGKALLQVTGAPKCGVDMRYLEYRTVGGKNEATNATAAIMVPSGSDVACSGARPVVLYAHGTTPARNYNLAKWTDTTQPAAGEGLMVAAMFAAQGYIVVAPNYAGYDKSTLPYHPYLNGEQQGKDMVDALTAARKTFSDIGANDAGSLFITGYSQGGYVAMAAHREMQATGKTVTASAPLAAPSAISLLTDYTYLGWPALGATLFVPLLSTSWQQQFGNVYNSTSDVYEAQYATGIDTLLPTLTPGTLFSSGKLPQLALFPADGKPGPVSPELAIFYGANNLIKQSFLTQAATDIQSAPCPGNALPATAASLSSATPLDCKPATGFRKAAIANDLRNWVPTKPMLLCSGANDPTVNFLSTRATAGYFRAKGMPAAALAVVDLEDRGATDSYSAARAGFAQAKDLLTQSTPGSATDKARAVTAAYHGTLAPPFCLAAARGFFQGVLAAGG</sequence>
<dbReference type="InterPro" id="IPR001375">
    <property type="entry name" value="Peptidase_S9_cat"/>
</dbReference>
<dbReference type="GO" id="GO:0008236">
    <property type="term" value="F:serine-type peptidase activity"/>
    <property type="evidence" value="ECO:0007669"/>
    <property type="project" value="InterPro"/>
</dbReference>
<dbReference type="PROSITE" id="PS51257">
    <property type="entry name" value="PROKAR_LIPOPROTEIN"/>
    <property type="match status" value="1"/>
</dbReference>
<dbReference type="Proteomes" id="UP001244295">
    <property type="component" value="Unassembled WGS sequence"/>
</dbReference>
<protein>
    <submittedName>
        <fullName evidence="3">Esterase</fullName>
    </submittedName>
</protein>